<dbReference type="EnsemblPlants" id="AVESA.00010b.r2.5DG0999980.1">
    <property type="protein sequence ID" value="AVESA.00010b.r2.5DG0999980.1.CDS"/>
    <property type="gene ID" value="AVESA.00010b.r2.5DG0999980"/>
</dbReference>
<proteinExistence type="predicted"/>
<protein>
    <submittedName>
        <fullName evidence="1">Uncharacterized protein</fullName>
    </submittedName>
</protein>
<organism evidence="1 2">
    <name type="scientific">Avena sativa</name>
    <name type="common">Oat</name>
    <dbReference type="NCBI Taxonomy" id="4498"/>
    <lineage>
        <taxon>Eukaryota</taxon>
        <taxon>Viridiplantae</taxon>
        <taxon>Streptophyta</taxon>
        <taxon>Embryophyta</taxon>
        <taxon>Tracheophyta</taxon>
        <taxon>Spermatophyta</taxon>
        <taxon>Magnoliopsida</taxon>
        <taxon>Liliopsida</taxon>
        <taxon>Poales</taxon>
        <taxon>Poaceae</taxon>
        <taxon>BOP clade</taxon>
        <taxon>Pooideae</taxon>
        <taxon>Poodae</taxon>
        <taxon>Poeae</taxon>
        <taxon>Poeae Chloroplast Group 1 (Aveneae type)</taxon>
        <taxon>Aveninae</taxon>
        <taxon>Avena</taxon>
    </lineage>
</organism>
<sequence>MADPSFLVGIVGNIISILVFTSPIGTFRRVVKLKSTQEFRWLPYVTTLLCTSLWTFYGFLKPGGFLIITVNGAGAVLQAIYVALYLAYAPRETKLKMAKVVLAVNVCFFAAVVLVGLLALHGAVRLFAVGMVCAALTIGMYAAPMAAMMTVVKTKSVEYMPFFLSFFLFLNGGIWSVYSLLVKDYFIGVPNAMGFAMGSAQLALYMAYRNKKKVVVALKDDGLEGDEEKGVVHLMGQVELGQRKVPSLKKGSSLPKTASLPSPLNGFGNLIKALSATPLELHNVVMSQHERLGDDEEEAHDDVDQRHTYSSK</sequence>
<reference evidence="1" key="2">
    <citation type="submission" date="2025-09" db="UniProtKB">
        <authorList>
            <consortium name="EnsemblPlants"/>
        </authorList>
    </citation>
    <scope>IDENTIFICATION</scope>
</reference>
<evidence type="ECO:0000313" key="2">
    <source>
        <dbReference type="Proteomes" id="UP001732700"/>
    </source>
</evidence>
<accession>A0ACD5YMB2</accession>
<keyword evidence="2" id="KW-1185">Reference proteome</keyword>
<reference evidence="1" key="1">
    <citation type="submission" date="2021-05" db="EMBL/GenBank/DDBJ databases">
        <authorList>
            <person name="Scholz U."/>
            <person name="Mascher M."/>
            <person name="Fiebig A."/>
        </authorList>
    </citation>
    <scope>NUCLEOTIDE SEQUENCE [LARGE SCALE GENOMIC DNA]</scope>
</reference>
<evidence type="ECO:0000313" key="1">
    <source>
        <dbReference type="EnsemblPlants" id="AVESA.00010b.r2.5DG0999980.1.CDS"/>
    </source>
</evidence>
<name>A0ACD5YMB2_AVESA</name>
<dbReference type="Proteomes" id="UP001732700">
    <property type="component" value="Chromosome 5D"/>
</dbReference>